<protein>
    <submittedName>
        <fullName evidence="1">Uncharacterized protein</fullName>
    </submittedName>
</protein>
<reference evidence="1" key="1">
    <citation type="journal article" date="2014" name="Front. Microbiol.">
        <title>High frequency of phylogenetically diverse reductive dehalogenase-homologous genes in deep subseafloor sedimentary metagenomes.</title>
        <authorList>
            <person name="Kawai M."/>
            <person name="Futagami T."/>
            <person name="Toyoda A."/>
            <person name="Takaki Y."/>
            <person name="Nishi S."/>
            <person name="Hori S."/>
            <person name="Arai W."/>
            <person name="Tsubouchi T."/>
            <person name="Morono Y."/>
            <person name="Uchiyama I."/>
            <person name="Ito T."/>
            <person name="Fujiyama A."/>
            <person name="Inagaki F."/>
            <person name="Takami H."/>
        </authorList>
    </citation>
    <scope>NUCLEOTIDE SEQUENCE</scope>
    <source>
        <strain evidence="1">Expedition CK06-06</strain>
    </source>
</reference>
<name>X0SAM9_9ZZZZ</name>
<sequence length="176" mass="20051">MEDDTEARVQRLSHAEVHRLVYKYIGVNQGYLGDFSYQSHHEFYILLDLEIDPNEYPGTTRQRFMTILHQSPANVQARILEGVLERYPVGSSGLRTQELHDEIRRWIDRLRTGRLVEAPTVRLTSDAVQRALSDAERLLSSGAAVNAVDRIHTALHGYLRLVCDEAGILSRQETPA</sequence>
<dbReference type="AlphaFoldDB" id="X0SAM9"/>
<accession>X0SAM9</accession>
<evidence type="ECO:0000313" key="1">
    <source>
        <dbReference type="EMBL" id="GAF72241.1"/>
    </source>
</evidence>
<proteinExistence type="predicted"/>
<organism evidence="1">
    <name type="scientific">marine sediment metagenome</name>
    <dbReference type="NCBI Taxonomy" id="412755"/>
    <lineage>
        <taxon>unclassified sequences</taxon>
        <taxon>metagenomes</taxon>
        <taxon>ecological metagenomes</taxon>
    </lineage>
</organism>
<dbReference type="EMBL" id="BARS01007987">
    <property type="protein sequence ID" value="GAF72241.1"/>
    <property type="molecule type" value="Genomic_DNA"/>
</dbReference>
<gene>
    <name evidence="1" type="ORF">S01H1_15302</name>
</gene>
<comment type="caution">
    <text evidence="1">The sequence shown here is derived from an EMBL/GenBank/DDBJ whole genome shotgun (WGS) entry which is preliminary data.</text>
</comment>